<dbReference type="EMBL" id="JASPKY010000829">
    <property type="protein sequence ID" value="KAK9681258.1"/>
    <property type="molecule type" value="Genomic_DNA"/>
</dbReference>
<comment type="subcellular location">
    <subcellularLocation>
        <location evidence="1">Nucleus</location>
    </subcellularLocation>
</comment>
<dbReference type="Gene3D" id="1.10.10.60">
    <property type="entry name" value="Homeodomain-like"/>
    <property type="match status" value="1"/>
</dbReference>
<dbReference type="InterPro" id="IPR025246">
    <property type="entry name" value="IS30-like_HTH"/>
</dbReference>
<name>A0AAW1HWS6_POPJA</name>
<reference evidence="4 5" key="1">
    <citation type="journal article" date="2024" name="BMC Genomics">
        <title>De novo assembly and annotation of Popillia japonica's genome with initial clues to its potential as an invasive pest.</title>
        <authorList>
            <person name="Cucini C."/>
            <person name="Boschi S."/>
            <person name="Funari R."/>
            <person name="Cardaioli E."/>
            <person name="Iannotti N."/>
            <person name="Marturano G."/>
            <person name="Paoli F."/>
            <person name="Bruttini M."/>
            <person name="Carapelli A."/>
            <person name="Frati F."/>
            <person name="Nardi F."/>
        </authorList>
    </citation>
    <scope>NUCLEOTIDE SEQUENCE [LARGE SCALE GENOMIC DNA]</scope>
    <source>
        <strain evidence="4">DMR45628</strain>
    </source>
</reference>
<feature type="compositionally biased region" description="Basic residues" evidence="2">
    <location>
        <begin position="125"/>
        <end position="134"/>
    </location>
</feature>
<gene>
    <name evidence="4" type="ORF">QE152_g38450</name>
</gene>
<sequence>MAKYKLLNAEEKAVIFALKLEGLSIRAISQRIKRNASTVSRFVKQYTETKGGQTQKRGGRQRNTETKGGQTQKRGGRQRNTTVRDERVLHNPTIRHAPKGGQTQKRGGRQRNTTVRDERVLHNPTIRHARNTRL</sequence>
<proteinExistence type="predicted"/>
<dbReference type="AlphaFoldDB" id="A0AAW1HWS6"/>
<evidence type="ECO:0000313" key="5">
    <source>
        <dbReference type="Proteomes" id="UP001458880"/>
    </source>
</evidence>
<evidence type="ECO:0000259" key="3">
    <source>
        <dbReference type="Pfam" id="PF13936"/>
    </source>
</evidence>
<evidence type="ECO:0000256" key="2">
    <source>
        <dbReference type="SAM" id="MobiDB-lite"/>
    </source>
</evidence>
<dbReference type="InterPro" id="IPR009057">
    <property type="entry name" value="Homeodomain-like_sf"/>
</dbReference>
<evidence type="ECO:0000256" key="1">
    <source>
        <dbReference type="ARBA" id="ARBA00004123"/>
    </source>
</evidence>
<evidence type="ECO:0000313" key="4">
    <source>
        <dbReference type="EMBL" id="KAK9681258.1"/>
    </source>
</evidence>
<organism evidence="4 5">
    <name type="scientific">Popillia japonica</name>
    <name type="common">Japanese beetle</name>
    <dbReference type="NCBI Taxonomy" id="7064"/>
    <lineage>
        <taxon>Eukaryota</taxon>
        <taxon>Metazoa</taxon>
        <taxon>Ecdysozoa</taxon>
        <taxon>Arthropoda</taxon>
        <taxon>Hexapoda</taxon>
        <taxon>Insecta</taxon>
        <taxon>Pterygota</taxon>
        <taxon>Neoptera</taxon>
        <taxon>Endopterygota</taxon>
        <taxon>Coleoptera</taxon>
        <taxon>Polyphaga</taxon>
        <taxon>Scarabaeiformia</taxon>
        <taxon>Scarabaeidae</taxon>
        <taxon>Rutelinae</taxon>
        <taxon>Popillia</taxon>
    </lineage>
</organism>
<feature type="compositionally biased region" description="Low complexity" evidence="2">
    <location>
        <begin position="99"/>
        <end position="113"/>
    </location>
</feature>
<feature type="region of interest" description="Disordered" evidence="2">
    <location>
        <begin position="46"/>
        <end position="134"/>
    </location>
</feature>
<dbReference type="Pfam" id="PF13936">
    <property type="entry name" value="HTH_38"/>
    <property type="match status" value="1"/>
</dbReference>
<feature type="domain" description="Transposase IS30-like HTH" evidence="3">
    <location>
        <begin position="3"/>
        <end position="44"/>
    </location>
</feature>
<keyword evidence="5" id="KW-1185">Reference proteome</keyword>
<protein>
    <submittedName>
        <fullName evidence="4">Helix-turn-helix domain</fullName>
    </submittedName>
</protein>
<dbReference type="Proteomes" id="UP001458880">
    <property type="component" value="Unassembled WGS sequence"/>
</dbReference>
<comment type="caution">
    <text evidence="4">The sequence shown here is derived from an EMBL/GenBank/DDBJ whole genome shotgun (WGS) entry which is preliminary data.</text>
</comment>
<dbReference type="SUPFAM" id="SSF46689">
    <property type="entry name" value="Homeodomain-like"/>
    <property type="match status" value="1"/>
</dbReference>
<accession>A0AAW1HWS6</accession>
<dbReference type="GO" id="GO:0005634">
    <property type="term" value="C:nucleus"/>
    <property type="evidence" value="ECO:0007669"/>
    <property type="project" value="UniProtKB-SubCell"/>
</dbReference>
<feature type="compositionally biased region" description="Low complexity" evidence="2">
    <location>
        <begin position="66"/>
        <end position="81"/>
    </location>
</feature>